<sequence length="214" mass="22116">MTAGTPALAEWPHLFRAGEAGHPVLLMLHGTGDTEHGIAPLAAHLDPQAGVLAPRGLVREGGATRWFRRMGEGVFDVDDVIVRAGELAAFIAAARVEYGIEDAPLIAVGFSNGANIGLATALLHPEAIDRVVALCGMYPFAERDPIGDVSAVSALLVNGAADPMAPAASVAHLAEVAEQHGATVRRHIRAGGHGVDVGDIAAAKEWLAQQRTAA</sequence>
<name>A0A9E8MMD4_9MICO</name>
<evidence type="ECO:0000313" key="4">
    <source>
        <dbReference type="EMBL" id="WAB82094.1"/>
    </source>
</evidence>
<dbReference type="AlphaFoldDB" id="A0A9E8MMD4"/>
<dbReference type="KEGG" id="mdb:OVN18_03535"/>
<accession>A0A9E8MMD4</accession>
<dbReference type="PANTHER" id="PTHR10655">
    <property type="entry name" value="LYSOPHOSPHOLIPASE-RELATED"/>
    <property type="match status" value="1"/>
</dbReference>
<dbReference type="EMBL" id="CP113089">
    <property type="protein sequence ID" value="WAB82094.1"/>
    <property type="molecule type" value="Genomic_DNA"/>
</dbReference>
<dbReference type="PANTHER" id="PTHR10655:SF17">
    <property type="entry name" value="LYSOPHOSPHOLIPASE-LIKE PROTEIN 1"/>
    <property type="match status" value="1"/>
</dbReference>
<dbReference type="InterPro" id="IPR050565">
    <property type="entry name" value="LYPA1-2/EST-like"/>
</dbReference>
<keyword evidence="5" id="KW-1185">Reference proteome</keyword>
<dbReference type="Pfam" id="PF02230">
    <property type="entry name" value="Abhydrolase_2"/>
    <property type="match status" value="1"/>
</dbReference>
<dbReference type="GO" id="GO:0016787">
    <property type="term" value="F:hydrolase activity"/>
    <property type="evidence" value="ECO:0007669"/>
    <property type="project" value="UniProtKB-KW"/>
</dbReference>
<gene>
    <name evidence="4" type="ORF">OVN18_03535</name>
</gene>
<evidence type="ECO:0000256" key="1">
    <source>
        <dbReference type="ARBA" id="ARBA00006499"/>
    </source>
</evidence>
<dbReference type="Proteomes" id="UP001164706">
    <property type="component" value="Chromosome"/>
</dbReference>
<protein>
    <submittedName>
        <fullName evidence="4">Alpha/beta hydrolase</fullName>
    </submittedName>
</protein>
<proteinExistence type="inferred from homology"/>
<keyword evidence="2 4" id="KW-0378">Hydrolase</keyword>
<dbReference type="RefSeq" id="WP_267738200.1">
    <property type="nucleotide sequence ID" value="NZ_CP113089.1"/>
</dbReference>
<reference evidence="4" key="1">
    <citation type="submission" date="2022-11" db="EMBL/GenBank/DDBJ databases">
        <title>Description of Microcella daejonensis nov. sp, isolated from riverside soil.</title>
        <authorList>
            <person name="Molina K.M."/>
            <person name="Kim S.B."/>
        </authorList>
    </citation>
    <scope>NUCLEOTIDE SEQUENCE</scope>
    <source>
        <strain evidence="4">MMS21-STM12</strain>
    </source>
</reference>
<evidence type="ECO:0000313" key="5">
    <source>
        <dbReference type="Proteomes" id="UP001164706"/>
    </source>
</evidence>
<dbReference type="Gene3D" id="3.40.50.1820">
    <property type="entry name" value="alpha/beta hydrolase"/>
    <property type="match status" value="1"/>
</dbReference>
<evidence type="ECO:0000256" key="2">
    <source>
        <dbReference type="ARBA" id="ARBA00022801"/>
    </source>
</evidence>
<comment type="similarity">
    <text evidence="1">Belongs to the AB hydrolase superfamily. AB hydrolase 2 family.</text>
</comment>
<dbReference type="InterPro" id="IPR029058">
    <property type="entry name" value="AB_hydrolase_fold"/>
</dbReference>
<organism evidence="4 5">
    <name type="scientific">Microcella daejeonensis</name>
    <dbReference type="NCBI Taxonomy" id="2994971"/>
    <lineage>
        <taxon>Bacteria</taxon>
        <taxon>Bacillati</taxon>
        <taxon>Actinomycetota</taxon>
        <taxon>Actinomycetes</taxon>
        <taxon>Micrococcales</taxon>
        <taxon>Microbacteriaceae</taxon>
        <taxon>Microcella</taxon>
    </lineage>
</organism>
<evidence type="ECO:0000259" key="3">
    <source>
        <dbReference type="Pfam" id="PF02230"/>
    </source>
</evidence>
<dbReference type="InterPro" id="IPR003140">
    <property type="entry name" value="PLipase/COase/thioEstase"/>
</dbReference>
<feature type="domain" description="Phospholipase/carboxylesterase/thioesterase" evidence="3">
    <location>
        <begin position="19"/>
        <end position="208"/>
    </location>
</feature>
<dbReference type="SUPFAM" id="SSF53474">
    <property type="entry name" value="alpha/beta-Hydrolases"/>
    <property type="match status" value="1"/>
</dbReference>